<dbReference type="GO" id="GO:0004653">
    <property type="term" value="F:polypeptide N-acetylgalactosaminyltransferase activity"/>
    <property type="evidence" value="ECO:0007669"/>
    <property type="project" value="TreeGrafter"/>
</dbReference>
<dbReference type="PANTHER" id="PTHR11675">
    <property type="entry name" value="N-ACETYLGALACTOSAMINYLTRANSFERASE"/>
    <property type="match status" value="1"/>
</dbReference>
<dbReference type="GO" id="GO:0006493">
    <property type="term" value="P:protein O-linked glycosylation"/>
    <property type="evidence" value="ECO:0007669"/>
    <property type="project" value="TreeGrafter"/>
</dbReference>
<keyword evidence="1" id="KW-1015">Disulfide bond</keyword>
<comment type="caution">
    <text evidence="4">The sequence shown here is derived from an EMBL/GenBank/DDBJ whole genome shotgun (WGS) entry which is preliminary data.</text>
</comment>
<dbReference type="InterPro" id="IPR029044">
    <property type="entry name" value="Nucleotide-diphossugar_trans"/>
</dbReference>
<evidence type="ECO:0000256" key="1">
    <source>
        <dbReference type="ARBA" id="ARBA00023157"/>
    </source>
</evidence>
<gene>
    <name evidence="4" type="ORF">LSH36_394g02103</name>
</gene>
<reference evidence="4" key="1">
    <citation type="journal article" date="2023" name="Mol. Biol. Evol.">
        <title>Third-Generation Sequencing Reveals the Adaptive Role of the Epigenome in Three Deep-Sea Polychaetes.</title>
        <authorList>
            <person name="Perez M."/>
            <person name="Aroh O."/>
            <person name="Sun Y."/>
            <person name="Lan Y."/>
            <person name="Juniper S.K."/>
            <person name="Young C.R."/>
            <person name="Angers B."/>
            <person name="Qian P.Y."/>
        </authorList>
    </citation>
    <scope>NUCLEOTIDE SEQUENCE</scope>
    <source>
        <strain evidence="4">P08H-3</strain>
    </source>
</reference>
<sequence>MALIKIKRRRRRFVQLLLFVSISNIFGIMLVSVIYKLLCVKSDLKLQRYPLEIERFNRYQSVERKRTGPGEGGRPLNLTKEEAALVESEMKREGFSKYLNSLVSLDRSLNDYRDPVCKEHQYPEDLPTASVIIIFCNEIQRVVLRTVHSIVNRTPPRYLKEVVLVDDANELLRPLDEHISEHWPEGLVRVIRLPIRSGLIRTRLAGVEAATGDVVIMLDGHMEVTKGWTYAMVGCMMAMHRNTFIEMGAYDKGMEVWGGENIELPIRVIVFTRIYNALPKFGSMTTKTNSMPYILFLR</sequence>
<keyword evidence="5" id="KW-1185">Reference proteome</keyword>
<protein>
    <recommendedName>
        <fullName evidence="3">Glycosyltransferase 2-like domain-containing protein</fullName>
    </recommendedName>
</protein>
<dbReference type="Pfam" id="PF00535">
    <property type="entry name" value="Glycos_transf_2"/>
    <property type="match status" value="1"/>
</dbReference>
<evidence type="ECO:0000313" key="4">
    <source>
        <dbReference type="EMBL" id="KAK2150710.1"/>
    </source>
</evidence>
<accession>A0AAD9JE50</accession>
<dbReference type="EMBL" id="JAODUP010000394">
    <property type="protein sequence ID" value="KAK2150710.1"/>
    <property type="molecule type" value="Genomic_DNA"/>
</dbReference>
<name>A0AAD9JE50_9ANNE</name>
<dbReference type="SUPFAM" id="SSF53448">
    <property type="entry name" value="Nucleotide-diphospho-sugar transferases"/>
    <property type="match status" value="1"/>
</dbReference>
<feature type="transmembrane region" description="Helical" evidence="2">
    <location>
        <begin position="12"/>
        <end position="38"/>
    </location>
</feature>
<dbReference type="GO" id="GO:0005794">
    <property type="term" value="C:Golgi apparatus"/>
    <property type="evidence" value="ECO:0007669"/>
    <property type="project" value="TreeGrafter"/>
</dbReference>
<evidence type="ECO:0000313" key="5">
    <source>
        <dbReference type="Proteomes" id="UP001208570"/>
    </source>
</evidence>
<dbReference type="AlphaFoldDB" id="A0AAD9JE50"/>
<dbReference type="Gene3D" id="3.90.550.10">
    <property type="entry name" value="Spore Coat Polysaccharide Biosynthesis Protein SpsA, Chain A"/>
    <property type="match status" value="2"/>
</dbReference>
<proteinExistence type="predicted"/>
<organism evidence="4 5">
    <name type="scientific">Paralvinella palmiformis</name>
    <dbReference type="NCBI Taxonomy" id="53620"/>
    <lineage>
        <taxon>Eukaryota</taxon>
        <taxon>Metazoa</taxon>
        <taxon>Spiralia</taxon>
        <taxon>Lophotrochozoa</taxon>
        <taxon>Annelida</taxon>
        <taxon>Polychaeta</taxon>
        <taxon>Sedentaria</taxon>
        <taxon>Canalipalpata</taxon>
        <taxon>Terebellida</taxon>
        <taxon>Terebelliformia</taxon>
        <taxon>Alvinellidae</taxon>
        <taxon>Paralvinella</taxon>
    </lineage>
</organism>
<dbReference type="InterPro" id="IPR001173">
    <property type="entry name" value="Glyco_trans_2-like"/>
</dbReference>
<dbReference type="Proteomes" id="UP001208570">
    <property type="component" value="Unassembled WGS sequence"/>
</dbReference>
<dbReference type="PANTHER" id="PTHR11675:SF43">
    <property type="entry name" value="POLYPEPTIDE N-ACETYLGALACTOSAMINYLTRANSFERASE 1"/>
    <property type="match status" value="1"/>
</dbReference>
<keyword evidence="2" id="KW-1133">Transmembrane helix</keyword>
<evidence type="ECO:0000256" key="2">
    <source>
        <dbReference type="SAM" id="Phobius"/>
    </source>
</evidence>
<keyword evidence="2" id="KW-0472">Membrane</keyword>
<evidence type="ECO:0000259" key="3">
    <source>
        <dbReference type="Pfam" id="PF00535"/>
    </source>
</evidence>
<keyword evidence="2" id="KW-0812">Transmembrane</keyword>
<feature type="domain" description="Glycosyltransferase 2-like" evidence="3">
    <location>
        <begin position="130"/>
        <end position="235"/>
    </location>
</feature>